<keyword evidence="2" id="KW-0436">Ligase</keyword>
<name>E2B995_HARSA</name>
<dbReference type="Pfam" id="PF03133">
    <property type="entry name" value="TTL"/>
    <property type="match status" value="1"/>
</dbReference>
<accession>E2B995</accession>
<feature type="domain" description="Tubulin--tyrosine ligase-like protein 12 SET-like" evidence="1">
    <location>
        <begin position="62"/>
        <end position="228"/>
    </location>
</feature>
<dbReference type="AlphaFoldDB" id="E2B995"/>
<evidence type="ECO:0000313" key="3">
    <source>
        <dbReference type="Proteomes" id="UP000008237"/>
    </source>
</evidence>
<dbReference type="GO" id="GO:0005737">
    <property type="term" value="C:cytoplasm"/>
    <property type="evidence" value="ECO:0007669"/>
    <property type="project" value="TreeGrafter"/>
</dbReference>
<gene>
    <name evidence="2" type="ORF">EAI_02672</name>
</gene>
<evidence type="ECO:0000313" key="2">
    <source>
        <dbReference type="EMBL" id="EFN87743.1"/>
    </source>
</evidence>
<dbReference type="EMBL" id="GL446473">
    <property type="protein sequence ID" value="EFN87743.1"/>
    <property type="molecule type" value="Genomic_DNA"/>
</dbReference>
<dbReference type="InterPro" id="IPR057954">
    <property type="entry name" value="SET_TTL12"/>
</dbReference>
<dbReference type="SUPFAM" id="SSF56059">
    <property type="entry name" value="Glutathione synthetase ATP-binding domain-like"/>
    <property type="match status" value="1"/>
</dbReference>
<dbReference type="InterPro" id="IPR004344">
    <property type="entry name" value="TTL/TTLL_fam"/>
</dbReference>
<dbReference type="Gene3D" id="3.30.470.20">
    <property type="entry name" value="ATP-grasp fold, B domain"/>
    <property type="match status" value="1"/>
</dbReference>
<sequence>MNGIDLCEYNTFLELHKPQLESSGVPQLFWKVLFEKLDNEILDGGLVFQLAKIEYENTTRHMTEPVWKLIVSANDGISAQNPNNIYLIDHAWLYDIRSVRQHLTKLPNLLNRMCSLMDIDTNAEKEEIIEHIMNEMWRYNQYFSLNSKDVEKSMPMWYIMDEVGSAINHSDNPNFRTIPFLHVSKGISYTLLFPIKDMAMGDEVTRDFVEGQADSPCIRELLLLPWVHSTFDIENFEQLETGEEFVQNYICETLPETSTFKINNNETLKVFSQYEYVEKYLTDSAFEITNEAQTAEILWLVSHFKTFKELSISSPHVFINQFPCENVITVKDLLAIVCRRKAKGKPYDPNTLETLPTWLPTTYNLTTELKQFVSYFKARAEKNLDNHWICKPWNLARGLDIYITKNLYQILRLRHTGPKIVQKYITQPVLYDRLQIGKVKFDIRYVVLLKSVKPLHMYAYANFFLRFANQPFALNNLDVYEQHFTVMNYSDENPLYHVKCAEFVVQWKNQYPDYPWETYVEPKILSVLYEVFEAATAEPPPRGIPESPQSRAVYAADMMLEWCDSEMQPKLLEINYMPDCQRACDYYPEFYNDIFKCLFMNIENPQVFHRLHSTKE</sequence>
<dbReference type="OrthoDB" id="60477at2759"/>
<dbReference type="PhylomeDB" id="E2B995"/>
<organism evidence="3">
    <name type="scientific">Harpegnathos saltator</name>
    <name type="common">Jerdon's jumping ant</name>
    <dbReference type="NCBI Taxonomy" id="610380"/>
    <lineage>
        <taxon>Eukaryota</taxon>
        <taxon>Metazoa</taxon>
        <taxon>Ecdysozoa</taxon>
        <taxon>Arthropoda</taxon>
        <taxon>Hexapoda</taxon>
        <taxon>Insecta</taxon>
        <taxon>Pterygota</taxon>
        <taxon>Neoptera</taxon>
        <taxon>Endopterygota</taxon>
        <taxon>Hymenoptera</taxon>
        <taxon>Apocrita</taxon>
        <taxon>Aculeata</taxon>
        <taxon>Formicoidea</taxon>
        <taxon>Formicidae</taxon>
        <taxon>Ponerinae</taxon>
        <taxon>Ponerini</taxon>
        <taxon>Harpegnathos</taxon>
    </lineage>
</organism>
<dbReference type="STRING" id="610380.E2B995"/>
<dbReference type="Pfam" id="PF25556">
    <property type="entry name" value="SET_TTL"/>
    <property type="match status" value="1"/>
</dbReference>
<evidence type="ECO:0000259" key="1">
    <source>
        <dbReference type="Pfam" id="PF25556"/>
    </source>
</evidence>
<dbReference type="OMA" id="WTPDCKR"/>
<protein>
    <submittedName>
        <fullName evidence="2">Tubulin--tyrosine ligase-like protein 12</fullName>
    </submittedName>
</protein>
<dbReference type="PROSITE" id="PS51221">
    <property type="entry name" value="TTL"/>
    <property type="match status" value="1"/>
</dbReference>
<reference evidence="2 3" key="1">
    <citation type="journal article" date="2010" name="Science">
        <title>Genomic comparison of the ants Camponotus floridanus and Harpegnathos saltator.</title>
        <authorList>
            <person name="Bonasio R."/>
            <person name="Zhang G."/>
            <person name="Ye C."/>
            <person name="Mutti N.S."/>
            <person name="Fang X."/>
            <person name="Qin N."/>
            <person name="Donahue G."/>
            <person name="Yang P."/>
            <person name="Li Q."/>
            <person name="Li C."/>
            <person name="Zhang P."/>
            <person name="Huang Z."/>
            <person name="Berger S.L."/>
            <person name="Reinberg D."/>
            <person name="Wang J."/>
            <person name="Liebig J."/>
        </authorList>
    </citation>
    <scope>NUCLEOTIDE SEQUENCE [LARGE SCALE GENOMIC DNA]</scope>
    <source>
        <strain evidence="2 3">R22 G/1</strain>
    </source>
</reference>
<keyword evidence="3" id="KW-1185">Reference proteome</keyword>
<proteinExistence type="predicted"/>
<dbReference type="PANTHER" id="PTHR46088">
    <property type="entry name" value="TUBULIN--TYROSINE LIGASE-LIKE PROTEIN 12"/>
    <property type="match status" value="1"/>
</dbReference>
<dbReference type="InterPro" id="IPR046341">
    <property type="entry name" value="SET_dom_sf"/>
</dbReference>
<dbReference type="GO" id="GO:0016874">
    <property type="term" value="F:ligase activity"/>
    <property type="evidence" value="ECO:0007669"/>
    <property type="project" value="UniProtKB-KW"/>
</dbReference>
<dbReference type="FunCoup" id="E2B995">
    <property type="interactions" value="1606"/>
</dbReference>
<dbReference type="Proteomes" id="UP000008237">
    <property type="component" value="Unassembled WGS sequence"/>
</dbReference>
<dbReference type="SUPFAM" id="SSF82199">
    <property type="entry name" value="SET domain"/>
    <property type="match status" value="1"/>
</dbReference>
<dbReference type="PANTHER" id="PTHR46088:SF1">
    <property type="entry name" value="TUBULIN--TYROSINE LIGASE-LIKE PROTEIN 12"/>
    <property type="match status" value="1"/>
</dbReference>
<dbReference type="InParanoid" id="E2B995"/>
<dbReference type="InterPro" id="IPR027749">
    <property type="entry name" value="TTLL12"/>
</dbReference>